<reference evidence="6" key="2">
    <citation type="submission" date="2025-08" db="UniProtKB">
        <authorList>
            <consortium name="Ensembl"/>
        </authorList>
    </citation>
    <scope>IDENTIFICATION</scope>
</reference>
<feature type="region of interest" description="Disordered" evidence="4">
    <location>
        <begin position="1"/>
        <end position="25"/>
    </location>
</feature>
<comment type="subcellular location">
    <subcellularLocation>
        <location evidence="3">Nucleus</location>
    </subcellularLocation>
</comment>
<accession>G1MN98</accession>
<comment type="function">
    <text evidence="3">Component of the cap-binding complex (CBC), which binds co-transcriptionally to the 5' cap of pre-mRNAs and is involved in various processes such as pre-mRNA splicing, translation regulation, nonsense-mediated mRNA decay, RNA-mediated gene silencing (RNAi) by microRNAs (miRNAs) and mRNA export. The CBC complex is involved in mRNA export from the nucleus, leading to the recruitment of the mRNA export machinery to the 5' end of mRNA and to mRNA export in a 5' to 3' direction through the nuclear pore. The CBC complex is also involved in mediating U snRNA and intronless mRNAs export from the nucleus. The CBC complex is essential for a pioneer round of mRNA translation, before steady state translation when the CBC complex is replaced by cytoplasmic cap-binding protein eIF4E. The pioneer round of mRNA translation mediated by the CBC complex plays a central role in nonsense-mediated mRNA decay (NMD), NMD only taking place in mRNAs bound to the CBC complex, but not on eIF4E-bound mRNAs. The CBC complex enhances NMD in mRNAs containing at least one exon-junction complex (EJC), promoting the interaction between upf1 and upf2. The CBC complex is also involved in 'failsafe' NMD, which is independent of the EJC complex, while it does not participate in Staufen-mediated mRNA decay (SMD). During cell proliferation, the CBC complex is also involved in microRNAs (miRNAs) biogenesis via its interaction with srrt/ars2, thereby being required for miRNA-mediated RNA interference. The CBC complex also acts as a negative regulator of parn, thereby acting as an inhibitor of mRNA deadenylation. In the CBC complex, ncbp2/cbp20 recognizes and binds capped RNAs (m7GpppG-capped RNA) but requires ncbp1/cbp80 to stabilize the movement of its N-terminal loop and lock the CBC into a high affinity cap-binding state with the cap structure. The conventional cap-binding complex with NCBP2 binds both small nuclear RNA (snRNA) and messenger (mRNA) and is involved in their export from the nucleus.</text>
</comment>
<dbReference type="HOGENOM" id="CLU_070952_2_0_1"/>
<reference evidence="6" key="3">
    <citation type="submission" date="2025-09" db="UniProtKB">
        <authorList>
            <consortium name="Ensembl"/>
        </authorList>
    </citation>
    <scope>IDENTIFICATION</scope>
</reference>
<dbReference type="AlphaFoldDB" id="G1MN98"/>
<dbReference type="Ensembl" id="ENSAMET00000021616.2">
    <property type="protein sequence ID" value="ENSAMEP00000020847.2"/>
    <property type="gene ID" value="ENSAMEG00000019790.2"/>
</dbReference>
<keyword evidence="3" id="KW-0539">Nucleus</keyword>
<evidence type="ECO:0000256" key="3">
    <source>
        <dbReference type="RuleBase" id="RU364036"/>
    </source>
</evidence>
<dbReference type="CDD" id="cd12240">
    <property type="entry name" value="RRM_NCBP2"/>
    <property type="match status" value="1"/>
</dbReference>
<dbReference type="Pfam" id="PF00076">
    <property type="entry name" value="RRM_1"/>
    <property type="match status" value="1"/>
</dbReference>
<dbReference type="GO" id="GO:0005634">
    <property type="term" value="C:nucleus"/>
    <property type="evidence" value="ECO:0007669"/>
    <property type="project" value="UniProtKB-SubCell"/>
</dbReference>
<dbReference type="InterPro" id="IPR027157">
    <property type="entry name" value="NCBP2"/>
</dbReference>
<dbReference type="InterPro" id="IPR012677">
    <property type="entry name" value="Nucleotide-bd_a/b_plait_sf"/>
</dbReference>
<dbReference type="PANTHER" id="PTHR18847">
    <property type="entry name" value="20 KD NUCLEAR CAP BINDING PROTEIN"/>
    <property type="match status" value="1"/>
</dbReference>
<evidence type="ECO:0000313" key="6">
    <source>
        <dbReference type="Ensembl" id="ENSAMEP00000020847.2"/>
    </source>
</evidence>
<dbReference type="STRING" id="9646.ENSAMEP00000020847"/>
<dbReference type="InParanoid" id="G1MN98"/>
<feature type="region of interest" description="Disordered" evidence="4">
    <location>
        <begin position="121"/>
        <end position="146"/>
    </location>
</feature>
<keyword evidence="2 3" id="KW-0694">RNA-binding</keyword>
<name>G1MN98_AILME</name>
<comment type="similarity">
    <text evidence="1 3">Belongs to the RRM NCBP2 family.</text>
</comment>
<dbReference type="GO" id="GO:0000339">
    <property type="term" value="F:RNA cap binding"/>
    <property type="evidence" value="ECO:0007669"/>
    <property type="project" value="InterPro"/>
</dbReference>
<evidence type="ECO:0000256" key="4">
    <source>
        <dbReference type="SAM" id="MobiDB-lite"/>
    </source>
</evidence>
<dbReference type="GO" id="GO:0005846">
    <property type="term" value="C:nuclear cap binding complex"/>
    <property type="evidence" value="ECO:0007669"/>
    <property type="project" value="InterPro"/>
</dbReference>
<sequence length="243" mass="27580">PSEGALCSDSNVELSQYRDPPFRGDNEEQEKLLKKRCRFDARKLPVYTTEGHIYEFFSKSGSIKKIVMGPDKMKRTACGFCFVEAHSRAGAENAVGYRHGTHLGDRIIHTDWDPGFKEDKRYGRGQSGDQVGDEYQQDNDAGGGGVWRLWKTGPKPVSGESPIMKTHSCGLLNLPGITQVLQSCPLLPRFLIFFKKSLHSRWGLNSRPRDQEFLAPWAKPARYPHHALFKVFTELEAFSWLSY</sequence>
<dbReference type="Gene3D" id="3.30.70.330">
    <property type="match status" value="1"/>
</dbReference>
<evidence type="ECO:0000256" key="2">
    <source>
        <dbReference type="PROSITE-ProRule" id="PRU00176"/>
    </source>
</evidence>
<keyword evidence="3" id="KW-0507">mRNA processing</keyword>
<feature type="domain" description="RRM" evidence="5">
    <location>
        <begin position="37"/>
        <end position="115"/>
    </location>
</feature>
<dbReference type="PROSITE" id="PS50102">
    <property type="entry name" value="RRM"/>
    <property type="match status" value="1"/>
</dbReference>
<evidence type="ECO:0000313" key="7">
    <source>
        <dbReference type="Proteomes" id="UP000008912"/>
    </source>
</evidence>
<evidence type="ECO:0000259" key="5">
    <source>
        <dbReference type="PROSITE" id="PS50102"/>
    </source>
</evidence>
<evidence type="ECO:0000256" key="1">
    <source>
        <dbReference type="ARBA" id="ARBA00010725"/>
    </source>
</evidence>
<dbReference type="InterPro" id="IPR000504">
    <property type="entry name" value="RRM_dom"/>
</dbReference>
<protein>
    <recommendedName>
        <fullName evidence="3">Nuclear cap-binding protein subunit 2</fullName>
    </recommendedName>
    <alternativeName>
        <fullName evidence="3">20 kDa nuclear cap-binding protein</fullName>
    </alternativeName>
</protein>
<reference evidence="6 7" key="1">
    <citation type="journal article" date="2010" name="Nature">
        <title>The sequence and de novo assembly of the giant panda genome.</title>
        <authorList>
            <person name="Li R."/>
            <person name="Fan W."/>
            <person name="Tian G."/>
            <person name="Zhu H."/>
            <person name="He L."/>
            <person name="Cai J."/>
            <person name="Huang Q."/>
            <person name="Cai Q."/>
            <person name="Li B."/>
            <person name="Bai Y."/>
            <person name="Zhang Z."/>
            <person name="Zhang Y."/>
            <person name="Wang W."/>
            <person name="Li J."/>
            <person name="Wei F."/>
            <person name="Li H."/>
            <person name="Jian M."/>
            <person name="Li J."/>
            <person name="Zhang Z."/>
            <person name="Nielsen R."/>
            <person name="Li D."/>
            <person name="Gu W."/>
            <person name="Yang Z."/>
            <person name="Xuan Z."/>
            <person name="Ryder O.A."/>
            <person name="Leung F.C."/>
            <person name="Zhou Y."/>
            <person name="Cao J."/>
            <person name="Sun X."/>
            <person name="Fu Y."/>
            <person name="Fang X."/>
            <person name="Guo X."/>
            <person name="Wang B."/>
            <person name="Hou R."/>
            <person name="Shen F."/>
            <person name="Mu B."/>
            <person name="Ni P."/>
            <person name="Lin R."/>
            <person name="Qian W."/>
            <person name="Wang G."/>
            <person name="Yu C."/>
            <person name="Nie W."/>
            <person name="Wang J."/>
            <person name="Wu Z."/>
            <person name="Liang H."/>
            <person name="Min J."/>
            <person name="Wu Q."/>
            <person name="Cheng S."/>
            <person name="Ruan J."/>
            <person name="Wang M."/>
            <person name="Shi Z."/>
            <person name="Wen M."/>
            <person name="Liu B."/>
            <person name="Ren X."/>
            <person name="Zheng H."/>
            <person name="Dong D."/>
            <person name="Cook K."/>
            <person name="Shan G."/>
            <person name="Zhang H."/>
            <person name="Kosiol C."/>
            <person name="Xie X."/>
            <person name="Lu Z."/>
            <person name="Zheng H."/>
            <person name="Li Y."/>
            <person name="Steiner C.C."/>
            <person name="Lam T.T."/>
            <person name="Lin S."/>
            <person name="Zhang Q."/>
            <person name="Li G."/>
            <person name="Tian J."/>
            <person name="Gong T."/>
            <person name="Liu H."/>
            <person name="Zhang D."/>
            <person name="Fang L."/>
            <person name="Ye C."/>
            <person name="Zhang J."/>
            <person name="Hu W."/>
            <person name="Xu A."/>
            <person name="Ren Y."/>
            <person name="Zhang G."/>
            <person name="Bruford M.W."/>
            <person name="Li Q."/>
            <person name="Ma L."/>
            <person name="Guo Y."/>
            <person name="An N."/>
            <person name="Hu Y."/>
            <person name="Zheng Y."/>
            <person name="Shi Y."/>
            <person name="Li Z."/>
            <person name="Liu Q."/>
            <person name="Chen Y."/>
            <person name="Zhao J."/>
            <person name="Qu N."/>
            <person name="Zhao S."/>
            <person name="Tian F."/>
            <person name="Wang X."/>
            <person name="Wang H."/>
            <person name="Xu L."/>
            <person name="Liu X."/>
            <person name="Vinar T."/>
            <person name="Wang Y."/>
            <person name="Lam T.W."/>
            <person name="Yiu S.M."/>
            <person name="Liu S."/>
            <person name="Zhang H."/>
            <person name="Li D."/>
            <person name="Huang Y."/>
            <person name="Wang X."/>
            <person name="Yang G."/>
            <person name="Jiang Z."/>
            <person name="Wang J."/>
            <person name="Qin N."/>
            <person name="Li L."/>
            <person name="Li J."/>
            <person name="Bolund L."/>
            <person name="Kristiansen K."/>
            <person name="Wong G.K."/>
            <person name="Olson M."/>
            <person name="Zhang X."/>
            <person name="Li S."/>
            <person name="Yang H."/>
            <person name="Wang J."/>
            <person name="Wang J."/>
        </authorList>
    </citation>
    <scope>NUCLEOTIDE SEQUENCE [LARGE SCALE GENOMIC DNA]</scope>
</reference>
<dbReference type="Proteomes" id="UP000008912">
    <property type="component" value="Unassembled WGS sequence"/>
</dbReference>
<dbReference type="eggNOG" id="KOG0121">
    <property type="taxonomic scope" value="Eukaryota"/>
</dbReference>
<dbReference type="PANTHER" id="PTHR18847:SF8">
    <property type="entry name" value="NUCLEAR CAP-BINDING PROTEIN SUBUNIT 2"/>
    <property type="match status" value="1"/>
</dbReference>
<dbReference type="GeneTree" id="ENSGT00390000003197"/>
<proteinExistence type="inferred from homology"/>
<dbReference type="SUPFAM" id="SSF54928">
    <property type="entry name" value="RNA-binding domain, RBD"/>
    <property type="match status" value="1"/>
</dbReference>
<dbReference type="InterPro" id="IPR034148">
    <property type="entry name" value="NCBP2_RRM"/>
</dbReference>
<dbReference type="InterPro" id="IPR035979">
    <property type="entry name" value="RBD_domain_sf"/>
</dbReference>
<dbReference type="SMART" id="SM00360">
    <property type="entry name" value="RRM"/>
    <property type="match status" value="1"/>
</dbReference>
<organism evidence="6 7">
    <name type="scientific">Ailuropoda melanoleuca</name>
    <name type="common">Giant panda</name>
    <dbReference type="NCBI Taxonomy" id="9646"/>
    <lineage>
        <taxon>Eukaryota</taxon>
        <taxon>Metazoa</taxon>
        <taxon>Chordata</taxon>
        <taxon>Craniata</taxon>
        <taxon>Vertebrata</taxon>
        <taxon>Euteleostomi</taxon>
        <taxon>Mammalia</taxon>
        <taxon>Eutheria</taxon>
        <taxon>Laurasiatheria</taxon>
        <taxon>Carnivora</taxon>
        <taxon>Caniformia</taxon>
        <taxon>Ursidae</taxon>
        <taxon>Ailuropoda</taxon>
    </lineage>
</organism>
<keyword evidence="7" id="KW-1185">Reference proteome</keyword>
<keyword evidence="3" id="KW-0508">mRNA splicing</keyword>
<dbReference type="GO" id="GO:0045292">
    <property type="term" value="P:mRNA cis splicing, via spliceosome"/>
    <property type="evidence" value="ECO:0007669"/>
    <property type="project" value="InterPro"/>
</dbReference>
<comment type="subunit">
    <text evidence="3">Component of the nuclear cap-binding complex (CBC), a heterodimer composed of ncbp1/cbp80 and ncbp2/cbp20 that interacts with m7GpppG-capped RNA.</text>
</comment>